<evidence type="ECO:0000256" key="2">
    <source>
        <dbReference type="SAM" id="Phobius"/>
    </source>
</evidence>
<dbReference type="GO" id="GO:0005886">
    <property type="term" value="C:plasma membrane"/>
    <property type="evidence" value="ECO:0007669"/>
    <property type="project" value="UniProtKB-SubCell"/>
</dbReference>
<evidence type="ECO:0000313" key="5">
    <source>
        <dbReference type="Proteomes" id="UP000229730"/>
    </source>
</evidence>
<dbReference type="SUPFAM" id="SSF101307">
    <property type="entry name" value="YutG-like"/>
    <property type="match status" value="1"/>
</dbReference>
<organism evidence="4 5">
    <name type="scientific">Paremcibacter congregatus</name>
    <dbReference type="NCBI Taxonomy" id="2043170"/>
    <lineage>
        <taxon>Bacteria</taxon>
        <taxon>Pseudomonadati</taxon>
        <taxon>Pseudomonadota</taxon>
        <taxon>Alphaproteobacteria</taxon>
        <taxon>Emcibacterales</taxon>
        <taxon>Emcibacteraceae</taxon>
        <taxon>Paremcibacter</taxon>
    </lineage>
</organism>
<dbReference type="InParanoid" id="A0A2G4YV11"/>
<feature type="transmembrane region" description="Helical" evidence="2">
    <location>
        <begin position="52"/>
        <end position="69"/>
    </location>
</feature>
<dbReference type="GO" id="GO:0046872">
    <property type="term" value="F:metal ion binding"/>
    <property type="evidence" value="ECO:0007669"/>
    <property type="project" value="UniProtKB-KW"/>
</dbReference>
<dbReference type="PANTHER" id="PTHR36305:SF1">
    <property type="entry name" value="PHOSPHATIDYLGLYCEROPHOSPHATASE A"/>
    <property type="match status" value="1"/>
</dbReference>
<sequence length="167" mass="18408">MFVKNWNKSPLHPALLLATWFYSGLFPKAPGTMGSLAALPFAWLIIERSGPIGLSVAILLSFGAGLWASDVYMKETGRTDPGEVVIDEVAGQWIACLPIAAMHSQIGLSPGPFILAFVTFRIFDIYKPWPIKIFDQRHDAYGVMMDDVIAGFFASVFVIGFYLYVLA</sequence>
<name>A0A2G4YV11_9PROT</name>
<keyword evidence="1 2" id="KW-0812">Transmembrane</keyword>
<keyword evidence="1" id="KW-0460">Magnesium</keyword>
<dbReference type="CDD" id="cd06971">
    <property type="entry name" value="PgpA"/>
    <property type="match status" value="1"/>
</dbReference>
<dbReference type="PIRSF" id="PIRSF006162">
    <property type="entry name" value="PgpA"/>
    <property type="match status" value="1"/>
</dbReference>
<protein>
    <recommendedName>
        <fullName evidence="1">Phosphatidylglycerophosphatase A</fullName>
        <ecNumber evidence="1">3.1.3.27</ecNumber>
    </recommendedName>
    <alternativeName>
        <fullName evidence="1">Phosphatidylglycerolphosphate phosphatase A</fullName>
    </alternativeName>
</protein>
<evidence type="ECO:0000256" key="1">
    <source>
        <dbReference type="PIRNR" id="PIRNR006162"/>
    </source>
</evidence>
<gene>
    <name evidence="4" type="ORF">CRD36_05650</name>
</gene>
<dbReference type="PANTHER" id="PTHR36305">
    <property type="entry name" value="PHOSPHATIDYLGLYCEROPHOSPHATASE A"/>
    <property type="match status" value="1"/>
</dbReference>
<dbReference type="RefSeq" id="WP_099471739.1">
    <property type="nucleotide sequence ID" value="NZ_CP041025.1"/>
</dbReference>
<comment type="pathway">
    <text evidence="1">Phospholipid metabolism; phosphatidylglycerol biosynthesis; phosphatidylglycerol from CDP-diacylglycerol: step 2/2.</text>
</comment>
<evidence type="ECO:0000313" key="4">
    <source>
        <dbReference type="EMBL" id="PHZ86155.1"/>
    </source>
</evidence>
<keyword evidence="1" id="KW-0443">Lipid metabolism</keyword>
<keyword evidence="1 2" id="KW-0472">Membrane</keyword>
<feature type="transmembrane region" description="Helical" evidence="2">
    <location>
        <begin position="148"/>
        <end position="166"/>
    </location>
</feature>
<keyword evidence="1" id="KW-0442">Lipid degradation</keyword>
<dbReference type="OrthoDB" id="9804091at2"/>
<keyword evidence="5" id="KW-1185">Reference proteome</keyword>
<feature type="domain" description="YutG/PgpA" evidence="3">
    <location>
        <begin position="17"/>
        <end position="160"/>
    </location>
</feature>
<keyword evidence="1" id="KW-1003">Cell membrane</keyword>
<dbReference type="UniPathway" id="UPA00084">
    <property type="reaction ID" value="UER00504"/>
</dbReference>
<keyword evidence="2" id="KW-1133">Transmembrane helix</keyword>
<reference evidence="4 5" key="1">
    <citation type="submission" date="2017-10" db="EMBL/GenBank/DDBJ databases">
        <title>Frigbacter circumglobatus gen. nov. sp. nov., isolated from sediment cultured in situ.</title>
        <authorList>
            <person name="Zhao Z."/>
        </authorList>
    </citation>
    <scope>NUCLEOTIDE SEQUENCE [LARGE SCALE GENOMIC DNA]</scope>
    <source>
        <strain evidence="4 5">ZYL</strain>
    </source>
</reference>
<comment type="function">
    <text evidence="1">Lipid phosphatase which dephosphorylates phosphatidylglycerophosphate (PGP) to phosphatidylglycerol (PG).</text>
</comment>
<dbReference type="AlphaFoldDB" id="A0A2G4YV11"/>
<proteinExistence type="predicted"/>
<keyword evidence="1" id="KW-0595">Phospholipid degradation</keyword>
<keyword evidence="1" id="KW-0479">Metal-binding</keyword>
<dbReference type="InterPro" id="IPR036681">
    <property type="entry name" value="PgpA-like_sf"/>
</dbReference>
<dbReference type="GO" id="GO:0006655">
    <property type="term" value="P:phosphatidylglycerol biosynthetic process"/>
    <property type="evidence" value="ECO:0007669"/>
    <property type="project" value="UniProtKB-UniPathway"/>
</dbReference>
<dbReference type="InterPro" id="IPR026037">
    <property type="entry name" value="PgpA"/>
</dbReference>
<dbReference type="EMBL" id="PDEM01000009">
    <property type="protein sequence ID" value="PHZ86155.1"/>
    <property type="molecule type" value="Genomic_DNA"/>
</dbReference>
<dbReference type="EC" id="3.1.3.27" evidence="1"/>
<dbReference type="InterPro" id="IPR007686">
    <property type="entry name" value="YutG/PgpA"/>
</dbReference>
<keyword evidence="1" id="KW-1208">Phospholipid metabolism</keyword>
<comment type="caution">
    <text evidence="4">The sequence shown here is derived from an EMBL/GenBank/DDBJ whole genome shotgun (WGS) entry which is preliminary data.</text>
</comment>
<dbReference type="GO" id="GO:0008962">
    <property type="term" value="F:phosphatidylglycerophosphatase activity"/>
    <property type="evidence" value="ECO:0007669"/>
    <property type="project" value="UniProtKB-EC"/>
</dbReference>
<comment type="subcellular location">
    <subcellularLocation>
        <location evidence="1">Cell inner membrane</location>
        <topology evidence="1">Multi-pass membrane protein</topology>
    </subcellularLocation>
</comment>
<keyword evidence="1" id="KW-0997">Cell inner membrane</keyword>
<feature type="transmembrane region" description="Helical" evidence="2">
    <location>
        <begin position="20"/>
        <end position="45"/>
    </location>
</feature>
<dbReference type="FunCoup" id="A0A2G4YV11">
    <property type="interactions" value="148"/>
</dbReference>
<keyword evidence="1" id="KW-0378">Hydrolase</keyword>
<dbReference type="GO" id="GO:0009395">
    <property type="term" value="P:phospholipid catabolic process"/>
    <property type="evidence" value="ECO:0007669"/>
    <property type="project" value="UniProtKB-KW"/>
</dbReference>
<comment type="catalytic activity">
    <reaction evidence="1">
        <text>a 1,2-diacyl-sn-glycero-3-phospho-(1'-sn-glycero-3'-phosphate) + H2O = a 1,2-diacyl-sn-glycero-3-phospho-(1'-sn-glycerol) + phosphate</text>
        <dbReference type="Rhea" id="RHEA:33751"/>
        <dbReference type="ChEBI" id="CHEBI:15377"/>
        <dbReference type="ChEBI" id="CHEBI:43474"/>
        <dbReference type="ChEBI" id="CHEBI:60110"/>
        <dbReference type="ChEBI" id="CHEBI:64716"/>
        <dbReference type="EC" id="3.1.3.27"/>
    </reaction>
</comment>
<comment type="cofactor">
    <cofactor evidence="1">
        <name>Mg(2+)</name>
        <dbReference type="ChEBI" id="CHEBI:18420"/>
    </cofactor>
</comment>
<dbReference type="Pfam" id="PF04608">
    <property type="entry name" value="PgpA"/>
    <property type="match status" value="1"/>
</dbReference>
<evidence type="ECO:0000259" key="3">
    <source>
        <dbReference type="Pfam" id="PF04608"/>
    </source>
</evidence>
<dbReference type="Proteomes" id="UP000229730">
    <property type="component" value="Unassembled WGS sequence"/>
</dbReference>
<accession>A0A2G4YV11</accession>